<dbReference type="WBParaSite" id="ACRNAN_Path_1119.g4321.t2">
    <property type="protein sequence ID" value="ACRNAN_Path_1119.g4321.t2"/>
    <property type="gene ID" value="ACRNAN_Path_1119.g4321"/>
</dbReference>
<accession>A0A914BVY8</accession>
<evidence type="ECO:0000313" key="2">
    <source>
        <dbReference type="Proteomes" id="UP000887540"/>
    </source>
</evidence>
<feature type="compositionally biased region" description="Polar residues" evidence="1">
    <location>
        <begin position="17"/>
        <end position="46"/>
    </location>
</feature>
<keyword evidence="2" id="KW-1185">Reference proteome</keyword>
<reference evidence="3" key="1">
    <citation type="submission" date="2022-11" db="UniProtKB">
        <authorList>
            <consortium name="WormBaseParasite"/>
        </authorList>
    </citation>
    <scope>IDENTIFICATION</scope>
</reference>
<sequence>MTRDSEITPLPVEPSHETVNSSWLENSTKGSNNFNTIAMPSTSSPTEVDANGVASPSSIADTIQADELDESLEQIEISKKEIDQAVQGPHSPSNNSILLSNKKLLKIPYNAELFHVDTVLHPDILDKLSAGDILLSVNKTEISGMIQKEVLLMLKSVYSAQEFITIEYIPAGNLYKSNRAIVNQEGGKLSTDILKILRDKNYMDLQSVIRDNIYRDMVPST</sequence>
<dbReference type="Proteomes" id="UP000887540">
    <property type="component" value="Unplaced"/>
</dbReference>
<evidence type="ECO:0000313" key="3">
    <source>
        <dbReference type="WBParaSite" id="ACRNAN_Path_1119.g4321.t2"/>
    </source>
</evidence>
<dbReference type="AlphaFoldDB" id="A0A914BVY8"/>
<organism evidence="2 3">
    <name type="scientific">Acrobeloides nanus</name>
    <dbReference type="NCBI Taxonomy" id="290746"/>
    <lineage>
        <taxon>Eukaryota</taxon>
        <taxon>Metazoa</taxon>
        <taxon>Ecdysozoa</taxon>
        <taxon>Nematoda</taxon>
        <taxon>Chromadorea</taxon>
        <taxon>Rhabditida</taxon>
        <taxon>Tylenchina</taxon>
        <taxon>Cephalobomorpha</taxon>
        <taxon>Cephaloboidea</taxon>
        <taxon>Cephalobidae</taxon>
        <taxon>Acrobeloides</taxon>
    </lineage>
</organism>
<evidence type="ECO:0000256" key="1">
    <source>
        <dbReference type="SAM" id="MobiDB-lite"/>
    </source>
</evidence>
<proteinExistence type="predicted"/>
<protein>
    <submittedName>
        <fullName evidence="3">PDZ domain-containing protein</fullName>
    </submittedName>
</protein>
<feature type="region of interest" description="Disordered" evidence="1">
    <location>
        <begin position="1"/>
        <end position="53"/>
    </location>
</feature>
<name>A0A914BVY8_9BILA</name>